<sequence>MNILDTIRRTVMAYPGSYAGMAASMGKSTNILRNKVSRTNGDHHLYVSELMEIVQHAVDANVPDAIAPLRALAAEFGFQLVREGEGTGASDLSLAEKLIQTTQHSAGLGMAVINSVADGEITPEEMERITEARRLATRTAVELEEMARGFVAQPNVTTLRRAS</sequence>
<dbReference type="InterPro" id="IPR009679">
    <property type="entry name" value="Phage_186_CII-like"/>
</dbReference>
<keyword evidence="2" id="KW-1185">Reference proteome</keyword>
<comment type="caution">
    <text evidence="1">The sequence shown here is derived from an EMBL/GenBank/DDBJ whole genome shotgun (WGS) entry which is preliminary data.</text>
</comment>
<name>A0A7X5QS19_9GAMM</name>
<evidence type="ECO:0008006" key="3">
    <source>
        <dbReference type="Google" id="ProtNLM"/>
    </source>
</evidence>
<dbReference type="EMBL" id="JAAQTL010000001">
    <property type="protein sequence ID" value="NID14351.1"/>
    <property type="molecule type" value="Genomic_DNA"/>
</dbReference>
<dbReference type="Pfam" id="PF06892">
    <property type="entry name" value="Phage_CP76"/>
    <property type="match status" value="1"/>
</dbReference>
<dbReference type="AlphaFoldDB" id="A0A7X5QS19"/>
<protein>
    <recommendedName>
        <fullName evidence="3">Phage regulatory protein CII</fullName>
    </recommendedName>
</protein>
<evidence type="ECO:0000313" key="1">
    <source>
        <dbReference type="EMBL" id="NID14351.1"/>
    </source>
</evidence>
<proteinExistence type="predicted"/>
<accession>A0A7X5QS19</accession>
<dbReference type="RefSeq" id="WP_166698069.1">
    <property type="nucleotide sequence ID" value="NZ_JAAQTL010000001.1"/>
</dbReference>
<reference evidence="1 2" key="1">
    <citation type="journal article" date="2006" name="Int. J. Syst. Evol. Microbiol.">
        <title>Dyella yeojuensis sp. nov., isolated from greenhouse soil in Korea.</title>
        <authorList>
            <person name="Kim B.Y."/>
            <person name="Weon H.Y."/>
            <person name="Lee K.H."/>
            <person name="Seok S.J."/>
            <person name="Kwon S.W."/>
            <person name="Go S.J."/>
            <person name="Stackebrandt E."/>
        </authorList>
    </citation>
    <scope>NUCLEOTIDE SEQUENCE [LARGE SCALE GENOMIC DNA]</scope>
    <source>
        <strain evidence="1 2">DSM 17673</strain>
    </source>
</reference>
<evidence type="ECO:0000313" key="2">
    <source>
        <dbReference type="Proteomes" id="UP000518878"/>
    </source>
</evidence>
<dbReference type="GO" id="GO:0003677">
    <property type="term" value="F:DNA binding"/>
    <property type="evidence" value="ECO:0007669"/>
    <property type="project" value="InterPro"/>
</dbReference>
<dbReference type="Proteomes" id="UP000518878">
    <property type="component" value="Unassembled WGS sequence"/>
</dbReference>
<organism evidence="1 2">
    <name type="scientific">Luteibacter yeojuensis</name>
    <dbReference type="NCBI Taxonomy" id="345309"/>
    <lineage>
        <taxon>Bacteria</taxon>
        <taxon>Pseudomonadati</taxon>
        <taxon>Pseudomonadota</taxon>
        <taxon>Gammaproteobacteria</taxon>
        <taxon>Lysobacterales</taxon>
        <taxon>Rhodanobacteraceae</taxon>
        <taxon>Luteibacter</taxon>
    </lineage>
</organism>
<gene>
    <name evidence="1" type="ORF">HBF32_02595</name>
</gene>